<evidence type="ECO:0000313" key="2">
    <source>
        <dbReference type="Proteomes" id="UP001497535"/>
    </source>
</evidence>
<organism evidence="1 2">
    <name type="scientific">Meloidogyne enterolobii</name>
    <name type="common">Root-knot nematode worm</name>
    <name type="synonym">Meloidogyne mayaguensis</name>
    <dbReference type="NCBI Taxonomy" id="390850"/>
    <lineage>
        <taxon>Eukaryota</taxon>
        <taxon>Metazoa</taxon>
        <taxon>Ecdysozoa</taxon>
        <taxon>Nematoda</taxon>
        <taxon>Chromadorea</taxon>
        <taxon>Rhabditida</taxon>
        <taxon>Tylenchina</taxon>
        <taxon>Tylenchomorpha</taxon>
        <taxon>Tylenchoidea</taxon>
        <taxon>Meloidogynidae</taxon>
        <taxon>Meloidogyninae</taxon>
        <taxon>Meloidogyne</taxon>
    </lineage>
</organism>
<accession>A0ACB0YPR6</accession>
<protein>
    <submittedName>
        <fullName evidence="1">Uncharacterized protein</fullName>
    </submittedName>
</protein>
<name>A0ACB0YPR6_MELEN</name>
<evidence type="ECO:0000313" key="1">
    <source>
        <dbReference type="EMBL" id="CAK5056817.1"/>
    </source>
</evidence>
<proteinExistence type="predicted"/>
<keyword evidence="2" id="KW-1185">Reference proteome</keyword>
<dbReference type="EMBL" id="CAVMJV010000016">
    <property type="protein sequence ID" value="CAK5056817.1"/>
    <property type="molecule type" value="Genomic_DNA"/>
</dbReference>
<gene>
    <name evidence="1" type="ORF">MENTE1834_LOCUS15016</name>
</gene>
<comment type="caution">
    <text evidence="1">The sequence shown here is derived from an EMBL/GenBank/DDBJ whole genome shotgun (WGS) entry which is preliminary data.</text>
</comment>
<sequence length="114" mass="13596">MLNSLPTETKIDIFKFLSYADLCSIKRTNLYFRDFIYEFEGDLALEKFYEISIDYFHRFNENPHKLIKPNAENFNFQLNEQLEEKWENGLEEPIPLYSSMNSNENIVIQLVKGS</sequence>
<reference evidence="1" key="1">
    <citation type="submission" date="2023-11" db="EMBL/GenBank/DDBJ databases">
        <authorList>
            <person name="Poullet M."/>
        </authorList>
    </citation>
    <scope>NUCLEOTIDE SEQUENCE</scope>
    <source>
        <strain evidence="1">E1834</strain>
    </source>
</reference>
<dbReference type="Proteomes" id="UP001497535">
    <property type="component" value="Unassembled WGS sequence"/>
</dbReference>